<dbReference type="RefSeq" id="WP_006953962.1">
    <property type="nucleotide sequence ID" value="NZ_DAIRLQ010000018.1"/>
</dbReference>
<organism evidence="3 4">
    <name type="scientific">Idiomarina baltica</name>
    <dbReference type="NCBI Taxonomy" id="190892"/>
    <lineage>
        <taxon>Bacteria</taxon>
        <taxon>Pseudomonadati</taxon>
        <taxon>Pseudomonadota</taxon>
        <taxon>Gammaproteobacteria</taxon>
        <taxon>Alteromonadales</taxon>
        <taxon>Idiomarinaceae</taxon>
        <taxon>Idiomarina</taxon>
    </lineage>
</organism>
<keyword evidence="2" id="KW-0812">Transmembrane</keyword>
<dbReference type="PANTHER" id="PTHR35813">
    <property type="entry name" value="INNER MEMBRANE PROTEIN YBAN"/>
    <property type="match status" value="1"/>
</dbReference>
<comment type="caution">
    <text evidence="3">The sequence shown here is derived from an EMBL/GenBank/DDBJ whole genome shotgun (WGS) entry which is preliminary data.</text>
</comment>
<feature type="transmembrane region" description="Helical" evidence="2">
    <location>
        <begin position="77"/>
        <end position="94"/>
    </location>
</feature>
<dbReference type="PIRSF" id="PIRSF016789">
    <property type="entry name" value="DUF454"/>
    <property type="match status" value="1"/>
</dbReference>
<evidence type="ECO:0000256" key="1">
    <source>
        <dbReference type="PIRNR" id="PIRNR016789"/>
    </source>
</evidence>
<name>A0A348WLH7_9GAMM</name>
<keyword evidence="1" id="KW-0997">Cell inner membrane</keyword>
<accession>A0A348WLH7</accession>
<dbReference type="STRING" id="314276.OS145_02660"/>
<feature type="transmembrane region" description="Helical" evidence="2">
    <location>
        <begin position="100"/>
        <end position="118"/>
    </location>
</feature>
<protein>
    <recommendedName>
        <fullName evidence="1">Inner membrane protein</fullName>
    </recommendedName>
</protein>
<feature type="transmembrane region" description="Helical" evidence="2">
    <location>
        <begin position="12"/>
        <end position="42"/>
    </location>
</feature>
<gene>
    <name evidence="3" type="ORF">DCR58_01245</name>
</gene>
<proteinExistence type="predicted"/>
<sequence length="128" mass="14924">MKWMYITVWRCIAILFVLLGIIGLALPVMPTVPFLIVALWAASKGWPQLETWLLNHPKYGPDLIAWREHRQIRRRNKIIAILMMASGYLISWFIPLPMWLRITVGSILLVVAVWLACLDEYKESKEHV</sequence>
<evidence type="ECO:0000256" key="2">
    <source>
        <dbReference type="SAM" id="Phobius"/>
    </source>
</evidence>
<evidence type="ECO:0000313" key="4">
    <source>
        <dbReference type="Proteomes" id="UP000262878"/>
    </source>
</evidence>
<dbReference type="Proteomes" id="UP000262878">
    <property type="component" value="Unassembled WGS sequence"/>
</dbReference>
<keyword evidence="1 2" id="KW-0472">Membrane</keyword>
<comment type="subcellular location">
    <subcellularLocation>
        <location evidence="1">Cell inner membrane</location>
        <topology evidence="1">Multi-pass membrane protein</topology>
    </subcellularLocation>
</comment>
<dbReference type="PANTHER" id="PTHR35813:SF1">
    <property type="entry name" value="INNER MEMBRANE PROTEIN YBAN"/>
    <property type="match status" value="1"/>
</dbReference>
<evidence type="ECO:0000313" key="3">
    <source>
        <dbReference type="EMBL" id="HAR55389.1"/>
    </source>
</evidence>
<dbReference type="GO" id="GO:0005886">
    <property type="term" value="C:plasma membrane"/>
    <property type="evidence" value="ECO:0007669"/>
    <property type="project" value="UniProtKB-SubCell"/>
</dbReference>
<dbReference type="Pfam" id="PF04304">
    <property type="entry name" value="DUF454"/>
    <property type="match status" value="1"/>
</dbReference>
<dbReference type="EMBL" id="DMUP01000030">
    <property type="protein sequence ID" value="HAR55389.1"/>
    <property type="molecule type" value="Genomic_DNA"/>
</dbReference>
<dbReference type="InterPro" id="IPR007401">
    <property type="entry name" value="DUF454"/>
</dbReference>
<keyword evidence="1" id="KW-1003">Cell membrane</keyword>
<reference evidence="3 4" key="1">
    <citation type="journal article" date="2018" name="Nat. Biotechnol.">
        <title>A standardized bacterial taxonomy based on genome phylogeny substantially revises the tree of life.</title>
        <authorList>
            <person name="Parks D.H."/>
            <person name="Chuvochina M."/>
            <person name="Waite D.W."/>
            <person name="Rinke C."/>
            <person name="Skarshewski A."/>
            <person name="Chaumeil P.A."/>
            <person name="Hugenholtz P."/>
        </authorList>
    </citation>
    <scope>NUCLEOTIDE SEQUENCE [LARGE SCALE GENOMIC DNA]</scope>
    <source>
        <strain evidence="3">UBA9360</strain>
    </source>
</reference>
<dbReference type="AlphaFoldDB" id="A0A348WLH7"/>
<keyword evidence="2" id="KW-1133">Transmembrane helix</keyword>